<evidence type="ECO:0000256" key="7">
    <source>
        <dbReference type="ARBA" id="ARBA00023136"/>
    </source>
</evidence>
<evidence type="ECO:0000256" key="5">
    <source>
        <dbReference type="ARBA" id="ARBA00022856"/>
    </source>
</evidence>
<feature type="transmembrane region" description="Helical" evidence="8">
    <location>
        <begin position="78"/>
        <end position="97"/>
    </location>
</feature>
<protein>
    <submittedName>
        <fullName evidence="9">Peptide MFS transporter</fullName>
    </submittedName>
</protein>
<accession>A0ABW8D8L7</accession>
<evidence type="ECO:0000256" key="4">
    <source>
        <dbReference type="ARBA" id="ARBA00022692"/>
    </source>
</evidence>
<keyword evidence="3" id="KW-1003">Cell membrane</keyword>
<keyword evidence="2" id="KW-0813">Transport</keyword>
<evidence type="ECO:0000256" key="2">
    <source>
        <dbReference type="ARBA" id="ARBA00022448"/>
    </source>
</evidence>
<feature type="transmembrane region" description="Helical" evidence="8">
    <location>
        <begin position="265"/>
        <end position="282"/>
    </location>
</feature>
<dbReference type="PANTHER" id="PTHR23517:SF15">
    <property type="entry name" value="PROTON-DEPENDENT OLIGOPEPTIDE FAMILY TRANSPORT PROTEIN"/>
    <property type="match status" value="1"/>
</dbReference>
<dbReference type="InterPro" id="IPR005279">
    <property type="entry name" value="Dipep/tripep_permease"/>
</dbReference>
<evidence type="ECO:0000313" key="10">
    <source>
        <dbReference type="Proteomes" id="UP001615550"/>
    </source>
</evidence>
<evidence type="ECO:0000256" key="6">
    <source>
        <dbReference type="ARBA" id="ARBA00022989"/>
    </source>
</evidence>
<evidence type="ECO:0000313" key="9">
    <source>
        <dbReference type="EMBL" id="MFJ1267850.1"/>
    </source>
</evidence>
<dbReference type="SUPFAM" id="SSF103473">
    <property type="entry name" value="MFS general substrate transporter"/>
    <property type="match status" value="1"/>
</dbReference>
<keyword evidence="10" id="KW-1185">Reference proteome</keyword>
<feature type="transmembrane region" description="Helical" evidence="8">
    <location>
        <begin position="140"/>
        <end position="162"/>
    </location>
</feature>
<feature type="transmembrane region" description="Helical" evidence="8">
    <location>
        <begin position="168"/>
        <end position="188"/>
    </location>
</feature>
<evidence type="ECO:0000256" key="8">
    <source>
        <dbReference type="SAM" id="Phobius"/>
    </source>
</evidence>
<evidence type="ECO:0000256" key="3">
    <source>
        <dbReference type="ARBA" id="ARBA00022475"/>
    </source>
</evidence>
<feature type="transmembrane region" description="Helical" evidence="8">
    <location>
        <begin position="12"/>
        <end position="31"/>
    </location>
</feature>
<proteinExistence type="predicted"/>
<dbReference type="PANTHER" id="PTHR23517">
    <property type="entry name" value="RESISTANCE PROTEIN MDTM, PUTATIVE-RELATED-RELATED"/>
    <property type="match status" value="1"/>
</dbReference>
<dbReference type="Gene3D" id="1.20.1250.20">
    <property type="entry name" value="MFS general substrate transporter like domains"/>
    <property type="match status" value="1"/>
</dbReference>
<gene>
    <name evidence="9" type="ORF">ACD661_04655</name>
</gene>
<comment type="subcellular location">
    <subcellularLocation>
        <location evidence="1">Cell membrane</location>
        <topology evidence="1">Multi-pass membrane protein</topology>
    </subcellularLocation>
</comment>
<keyword evidence="5" id="KW-0571">Peptide transport</keyword>
<feature type="transmembrane region" description="Helical" evidence="8">
    <location>
        <begin position="450"/>
        <end position="471"/>
    </location>
</feature>
<dbReference type="NCBIfam" id="TIGR00924">
    <property type="entry name" value="yjdL_sub1_fam"/>
    <property type="match status" value="1"/>
</dbReference>
<evidence type="ECO:0000256" key="1">
    <source>
        <dbReference type="ARBA" id="ARBA00004651"/>
    </source>
</evidence>
<name>A0ABW8D8L7_9GAMM</name>
<reference evidence="9 10" key="1">
    <citation type="submission" date="2024-08" db="EMBL/GenBank/DDBJ databases">
        <title>Draft Genome Sequence of Legionella lytica strain DSB2004, Isolated From a Fire Sprinkler System.</title>
        <authorList>
            <person name="Everhart A.D."/>
            <person name="Kidane D.T."/>
            <person name="Farone A.L."/>
            <person name="Farone M.B."/>
        </authorList>
    </citation>
    <scope>NUCLEOTIDE SEQUENCE [LARGE SCALE GENOMIC DNA]</scope>
    <source>
        <strain evidence="9 10">DSB2004</strain>
    </source>
</reference>
<comment type="caution">
    <text evidence="9">The sequence shown here is derived from an EMBL/GenBank/DDBJ whole genome shotgun (WGS) entry which is preliminary data.</text>
</comment>
<dbReference type="Proteomes" id="UP001615550">
    <property type="component" value="Unassembled WGS sequence"/>
</dbReference>
<feature type="transmembrane region" description="Helical" evidence="8">
    <location>
        <begin position="208"/>
        <end position="228"/>
    </location>
</feature>
<feature type="transmembrane region" description="Helical" evidence="8">
    <location>
        <begin position="411"/>
        <end position="430"/>
    </location>
</feature>
<keyword evidence="6 8" id="KW-1133">Transmembrane helix</keyword>
<dbReference type="RefSeq" id="WP_400186685.1">
    <property type="nucleotide sequence ID" value="NZ_JBGORX010000001.1"/>
</dbReference>
<organism evidence="9 10">
    <name type="scientific">Legionella lytica</name>
    <dbReference type="NCBI Taxonomy" id="96232"/>
    <lineage>
        <taxon>Bacteria</taxon>
        <taxon>Pseudomonadati</taxon>
        <taxon>Pseudomonadota</taxon>
        <taxon>Gammaproteobacteria</taxon>
        <taxon>Legionellales</taxon>
        <taxon>Legionellaceae</taxon>
        <taxon>Legionella</taxon>
    </lineage>
</organism>
<feature type="transmembrane region" description="Helical" evidence="8">
    <location>
        <begin position="342"/>
        <end position="366"/>
    </location>
</feature>
<dbReference type="InterPro" id="IPR000109">
    <property type="entry name" value="POT_fam"/>
</dbReference>
<dbReference type="InterPro" id="IPR036259">
    <property type="entry name" value="MFS_trans_sf"/>
</dbReference>
<feature type="transmembrane region" description="Helical" evidence="8">
    <location>
        <begin position="378"/>
        <end position="399"/>
    </location>
</feature>
<keyword evidence="7 8" id="KW-0472">Membrane</keyword>
<keyword evidence="5" id="KW-0653">Protein transport</keyword>
<dbReference type="Pfam" id="PF00854">
    <property type="entry name" value="PTR2"/>
    <property type="match status" value="1"/>
</dbReference>
<sequence>MNTTEQRMPKGIMSLYLIQMFSTFSFAVLYSSLSLYITNQLGLSNHLSNSIVGLFLAFNFVLHLFGGLIGGNWLSNRSLFLFTTILQTFGILCLIFPESTSLYLGLSLFLIGCGLNTTCYNSILTQRFSSCDPRRDKAFFISYSTMNIGFWAGFICSGFFDASNHYEVIFYACIATNIITSLLVIYCWKNINDINTTLTLAPAQKQKIKGVGGVLFVVLLIPVLNICFKLPDFSNGLVIAISILMFFVILFVRNTQKILADKQKLTAYLILTITSIVFWMIYYTGPMGVTLFIKNNVDKQLLGFDIPTQWILNINSAVIIIGSPLLAFLISKLQNKGYTFPVSTQFIWAFLLLTVSFISLSCGIDFANEAGYTAFNWIILHFVTQAIAELFIGPVGYAMIGRIAPSHLQGLLMGSWMLVSGVSASLSHYFSNSMIQSESSDPLLSNSDYYHVFNELAMWALAGALFLYLIAGKLRLFMNEESNKNDPTSPELLHQQK</sequence>
<feature type="transmembrane region" description="Helical" evidence="8">
    <location>
        <begin position="51"/>
        <end position="71"/>
    </location>
</feature>
<feature type="transmembrane region" description="Helical" evidence="8">
    <location>
        <begin position="234"/>
        <end position="253"/>
    </location>
</feature>
<feature type="transmembrane region" description="Helical" evidence="8">
    <location>
        <begin position="103"/>
        <end position="120"/>
    </location>
</feature>
<dbReference type="EMBL" id="JBGORX010000001">
    <property type="protein sequence ID" value="MFJ1267850.1"/>
    <property type="molecule type" value="Genomic_DNA"/>
</dbReference>
<keyword evidence="4 8" id="KW-0812">Transmembrane</keyword>
<feature type="transmembrane region" description="Helical" evidence="8">
    <location>
        <begin position="310"/>
        <end position="330"/>
    </location>
</feature>
<dbReference type="InterPro" id="IPR050171">
    <property type="entry name" value="MFS_Transporters"/>
</dbReference>